<dbReference type="RefSeq" id="WP_215784545.1">
    <property type="nucleotide sequence ID" value="NZ_JAHKKG010000001.1"/>
</dbReference>
<evidence type="ECO:0000256" key="2">
    <source>
        <dbReference type="SAM" id="SignalP"/>
    </source>
</evidence>
<dbReference type="Gene3D" id="3.10.105.10">
    <property type="entry name" value="Dipeptide-binding Protein, Domain 3"/>
    <property type="match status" value="1"/>
</dbReference>
<name>A0ABS5YGV8_9ACTN</name>
<dbReference type="InterPro" id="IPR030678">
    <property type="entry name" value="Peptide/Ni-bd"/>
</dbReference>
<dbReference type="InterPro" id="IPR000914">
    <property type="entry name" value="SBP_5_dom"/>
</dbReference>
<dbReference type="Pfam" id="PF00496">
    <property type="entry name" value="SBP_bac_5"/>
    <property type="match status" value="1"/>
</dbReference>
<feature type="chain" id="PRO_5045482142" description="Solute-binding protein family 5 domain-containing protein" evidence="2">
    <location>
        <begin position="29"/>
        <end position="581"/>
    </location>
</feature>
<gene>
    <name evidence="4" type="ORF">KOI35_03785</name>
</gene>
<dbReference type="PIRSF" id="PIRSF002741">
    <property type="entry name" value="MppA"/>
    <property type="match status" value="1"/>
</dbReference>
<organism evidence="4 5">
    <name type="scientific">Paractinoplanes bogorensis</name>
    <dbReference type="NCBI Taxonomy" id="1610840"/>
    <lineage>
        <taxon>Bacteria</taxon>
        <taxon>Bacillati</taxon>
        <taxon>Actinomycetota</taxon>
        <taxon>Actinomycetes</taxon>
        <taxon>Micromonosporales</taxon>
        <taxon>Micromonosporaceae</taxon>
        <taxon>Paractinoplanes</taxon>
    </lineage>
</organism>
<dbReference type="EMBL" id="JAHKKG010000001">
    <property type="protein sequence ID" value="MBU2662618.1"/>
    <property type="molecule type" value="Genomic_DNA"/>
</dbReference>
<dbReference type="Proteomes" id="UP001519654">
    <property type="component" value="Unassembled WGS sequence"/>
</dbReference>
<evidence type="ECO:0000313" key="5">
    <source>
        <dbReference type="Proteomes" id="UP001519654"/>
    </source>
</evidence>
<dbReference type="PROSITE" id="PS51257">
    <property type="entry name" value="PROKAR_LIPOPROTEIN"/>
    <property type="match status" value="1"/>
</dbReference>
<reference evidence="4 5" key="1">
    <citation type="submission" date="2021-06" db="EMBL/GenBank/DDBJ databases">
        <title>Actinoplanes lichenicola sp. nov., and Actinoplanes ovalisporus sp. nov., isolated from lichen in Thailand.</title>
        <authorList>
            <person name="Saeng-In P."/>
            <person name="Kanchanasin P."/>
            <person name="Yuki M."/>
            <person name="Kudo T."/>
            <person name="Ohkuma M."/>
            <person name="Phongsopitanun W."/>
            <person name="Tanasupawat S."/>
        </authorList>
    </citation>
    <scope>NUCLEOTIDE SEQUENCE [LARGE SCALE GENOMIC DNA]</scope>
    <source>
        <strain evidence="4 5">NBRC 110975</strain>
    </source>
</reference>
<sequence length="581" mass="62663">MARRFNVAIAATAALALAVAGCSSPSSNNDSSNGGGSSDDITTQVQSQDPAAKGPAKEIPGSRKGGTINIVAQTTPNTLDPTDTYYQDSLAIAKLLFRTPTQFDIRDGKAVLVPDLTDLGTVSSNGLDWTFKMQPGIKYEDGTEVKVEDLAYAIKRSFAHDIYANGPAYQMQYFKDGDKYKGPYKDGDTFAGVETQGTDTLIIHLAKAFSALPYYMTFPAFTPIPKAKDTKQDYKNKPLATGPYKFKAYQPGTSLDLEKNTNWDPNTDAARHQYPDAFAFKWGGDIVKNQQAVLNSNGADASTLAYDPLDASLIPQITGEKKSQLVTGEGTCTRAWQLDTRKIPLEVRKAIAKAWPYDAIWKAAGYNDYTAIPASTVLPPSVQGYKKYTPIADLTGTGAGDPEAAKKMLADAGKSGFELSYYFDNTKPINQQTSQVRADALTKAGFVVKPIGVATADLRAKVGDYDAPVNMGQSPAGWCSDWPTGSSWLPVLFQTHSIADGVSWGMLSDKALDKEIDDVNNLPAEESTDKWAALDEKVLGMYVAIPTYYDKQAVLQGSNIGTTVGDPTAGMPLFTSMYLKS</sequence>
<feature type="signal peptide" evidence="2">
    <location>
        <begin position="1"/>
        <end position="28"/>
    </location>
</feature>
<evidence type="ECO:0000259" key="3">
    <source>
        <dbReference type="Pfam" id="PF00496"/>
    </source>
</evidence>
<dbReference type="InterPro" id="IPR039424">
    <property type="entry name" value="SBP_5"/>
</dbReference>
<feature type="region of interest" description="Disordered" evidence="1">
    <location>
        <begin position="24"/>
        <end position="68"/>
    </location>
</feature>
<evidence type="ECO:0000313" key="4">
    <source>
        <dbReference type="EMBL" id="MBU2662618.1"/>
    </source>
</evidence>
<keyword evidence="5" id="KW-1185">Reference proteome</keyword>
<evidence type="ECO:0000256" key="1">
    <source>
        <dbReference type="SAM" id="MobiDB-lite"/>
    </source>
</evidence>
<dbReference type="Gene3D" id="3.40.190.10">
    <property type="entry name" value="Periplasmic binding protein-like II"/>
    <property type="match status" value="1"/>
</dbReference>
<keyword evidence="2" id="KW-0732">Signal</keyword>
<dbReference type="SUPFAM" id="SSF53850">
    <property type="entry name" value="Periplasmic binding protein-like II"/>
    <property type="match status" value="1"/>
</dbReference>
<proteinExistence type="predicted"/>
<protein>
    <recommendedName>
        <fullName evidence="3">Solute-binding protein family 5 domain-containing protein</fullName>
    </recommendedName>
</protein>
<comment type="caution">
    <text evidence="4">The sequence shown here is derived from an EMBL/GenBank/DDBJ whole genome shotgun (WGS) entry which is preliminary data.</text>
</comment>
<dbReference type="PANTHER" id="PTHR30290">
    <property type="entry name" value="PERIPLASMIC BINDING COMPONENT OF ABC TRANSPORTER"/>
    <property type="match status" value="1"/>
</dbReference>
<accession>A0ABS5YGV8</accession>
<dbReference type="PANTHER" id="PTHR30290:SF83">
    <property type="entry name" value="ABC TRANSPORTER SUBSTRATE-BINDING PROTEIN"/>
    <property type="match status" value="1"/>
</dbReference>
<feature type="domain" description="Solute-binding protein family 5" evidence="3">
    <location>
        <begin position="112"/>
        <end position="491"/>
    </location>
</feature>